<dbReference type="Proteomes" id="UP000625711">
    <property type="component" value="Unassembled WGS sequence"/>
</dbReference>
<evidence type="ECO:0000313" key="2">
    <source>
        <dbReference type="Proteomes" id="UP000625711"/>
    </source>
</evidence>
<dbReference type="GO" id="GO:0005886">
    <property type="term" value="C:plasma membrane"/>
    <property type="evidence" value="ECO:0007669"/>
    <property type="project" value="TreeGrafter"/>
</dbReference>
<proteinExistence type="predicted"/>
<dbReference type="EMBL" id="JAACXV010011648">
    <property type="protein sequence ID" value="KAF7274993.1"/>
    <property type="molecule type" value="Genomic_DNA"/>
</dbReference>
<dbReference type="AlphaFoldDB" id="A0A834M8V9"/>
<dbReference type="PANTHER" id="PTHR10024">
    <property type="entry name" value="SYNAPTOTAGMIN"/>
    <property type="match status" value="1"/>
</dbReference>
<name>A0A834M8V9_RHYFE</name>
<organism evidence="1 2">
    <name type="scientific">Rhynchophorus ferrugineus</name>
    <name type="common">Red palm weevil</name>
    <name type="synonym">Curculio ferrugineus</name>
    <dbReference type="NCBI Taxonomy" id="354439"/>
    <lineage>
        <taxon>Eukaryota</taxon>
        <taxon>Metazoa</taxon>
        <taxon>Ecdysozoa</taxon>
        <taxon>Arthropoda</taxon>
        <taxon>Hexapoda</taxon>
        <taxon>Insecta</taxon>
        <taxon>Pterygota</taxon>
        <taxon>Neoptera</taxon>
        <taxon>Endopterygota</taxon>
        <taxon>Coleoptera</taxon>
        <taxon>Polyphaga</taxon>
        <taxon>Cucujiformia</taxon>
        <taxon>Curculionidae</taxon>
        <taxon>Dryophthorinae</taxon>
        <taxon>Rhynchophorus</taxon>
    </lineage>
</organism>
<keyword evidence="2" id="KW-1185">Reference proteome</keyword>
<dbReference type="GO" id="GO:0005544">
    <property type="term" value="F:calcium-dependent phospholipid binding"/>
    <property type="evidence" value="ECO:0007669"/>
    <property type="project" value="TreeGrafter"/>
</dbReference>
<evidence type="ECO:0000313" key="1">
    <source>
        <dbReference type="EMBL" id="KAF7274993.1"/>
    </source>
</evidence>
<dbReference type="PANTHER" id="PTHR10024:SF234">
    <property type="entry name" value="SYNAPTOTAGMIN-15-RELATED"/>
    <property type="match status" value="1"/>
</dbReference>
<dbReference type="GO" id="GO:0017156">
    <property type="term" value="P:calcium-ion regulated exocytosis"/>
    <property type="evidence" value="ECO:0007669"/>
    <property type="project" value="TreeGrafter"/>
</dbReference>
<gene>
    <name evidence="1" type="ORF">GWI33_012291</name>
</gene>
<dbReference type="GO" id="GO:0001786">
    <property type="term" value="F:phosphatidylserine binding"/>
    <property type="evidence" value="ECO:0007669"/>
    <property type="project" value="TreeGrafter"/>
</dbReference>
<dbReference type="GO" id="GO:0070382">
    <property type="term" value="C:exocytic vesicle"/>
    <property type="evidence" value="ECO:0007669"/>
    <property type="project" value="TreeGrafter"/>
</dbReference>
<protein>
    <submittedName>
        <fullName evidence="1">Uncharacterized protein</fullName>
    </submittedName>
</protein>
<dbReference type="GO" id="GO:0005509">
    <property type="term" value="F:calcium ion binding"/>
    <property type="evidence" value="ECO:0007669"/>
    <property type="project" value="TreeGrafter"/>
</dbReference>
<reference evidence="1" key="1">
    <citation type="submission" date="2020-08" db="EMBL/GenBank/DDBJ databases">
        <title>Genome sequencing and assembly of the red palm weevil Rhynchophorus ferrugineus.</title>
        <authorList>
            <person name="Dias G.B."/>
            <person name="Bergman C.M."/>
            <person name="Manee M."/>
        </authorList>
    </citation>
    <scope>NUCLEOTIDE SEQUENCE</scope>
    <source>
        <strain evidence="1">AA-2017</strain>
        <tissue evidence="1">Whole larva</tissue>
    </source>
</reference>
<dbReference type="OrthoDB" id="10259057at2759"/>
<dbReference type="GO" id="GO:0030276">
    <property type="term" value="F:clathrin binding"/>
    <property type="evidence" value="ECO:0007669"/>
    <property type="project" value="TreeGrafter"/>
</dbReference>
<sequence length="123" mass="14148">MVDHILKLTVIDAGRSKRYAEIGHVTYPLKDLEIGDGSEQQLFKMDLEKESREIHSDLGELLVSLLYNENLNRLTATVIEAKRLKDIAFMHQLTQKHKSPIDEFVILDYNAQCNDFDNSTNTQ</sequence>
<dbReference type="GO" id="GO:0000149">
    <property type="term" value="F:SNARE binding"/>
    <property type="evidence" value="ECO:0007669"/>
    <property type="project" value="TreeGrafter"/>
</dbReference>
<comment type="caution">
    <text evidence="1">The sequence shown here is derived from an EMBL/GenBank/DDBJ whole genome shotgun (WGS) entry which is preliminary data.</text>
</comment>
<accession>A0A834M8V9</accession>